<evidence type="ECO:0000256" key="1">
    <source>
        <dbReference type="SAM" id="MobiDB-lite"/>
    </source>
</evidence>
<name>A0A652ZST8_9SPIR</name>
<reference evidence="2" key="1">
    <citation type="submission" date="2018-07" db="EMBL/GenBank/DDBJ databases">
        <authorList>
            <consortium name="Genoscope - CEA"/>
            <person name="William W."/>
        </authorList>
    </citation>
    <scope>NUCLEOTIDE SEQUENCE</scope>
    <source>
        <strain evidence="2">IK1</strain>
    </source>
</reference>
<gene>
    <name evidence="2" type="ORF">TRIP_E160068</name>
</gene>
<dbReference type="EMBL" id="UPXP01000008">
    <property type="protein sequence ID" value="VBB38844.1"/>
    <property type="molecule type" value="Genomic_DNA"/>
</dbReference>
<dbReference type="AlphaFoldDB" id="A0A652ZST8"/>
<feature type="compositionally biased region" description="Basic residues" evidence="1">
    <location>
        <begin position="62"/>
        <end position="82"/>
    </location>
</feature>
<feature type="region of interest" description="Disordered" evidence="1">
    <location>
        <begin position="38"/>
        <end position="97"/>
    </location>
</feature>
<proteinExistence type="predicted"/>
<accession>A0A652ZST8</accession>
<feature type="compositionally biased region" description="Basic residues" evidence="1">
    <location>
        <begin position="42"/>
        <end position="54"/>
    </location>
</feature>
<evidence type="ECO:0000313" key="2">
    <source>
        <dbReference type="EMBL" id="VBB38844.1"/>
    </source>
</evidence>
<organism evidence="2">
    <name type="scientific">uncultured Spirochaetota bacterium</name>
    <dbReference type="NCBI Taxonomy" id="460511"/>
    <lineage>
        <taxon>Bacteria</taxon>
        <taxon>Pseudomonadati</taxon>
        <taxon>Spirochaetota</taxon>
        <taxon>environmental samples</taxon>
    </lineage>
</organism>
<sequence length="326" mass="37120">MAGPHVAFRGNQQDRRGLARLRQGFQLGLDVFAGRGPEGRCHSRRGQRRQRCLGRRGGDYHHYRRRHKRGQRRLGRSRRHGRPGCGKSIQSGLGSGKANFRSPVGYRHLVQDHVHGRNLRLPALQPLPDHDRIHGNRHRPGPLRRLLHLAGRGGEYRHVRHIHHVRHVRLEPALVRLRGHRDDGRRRPGFRTGPLGRSLLQKVVERHQVRPQVAFLCRRPQQVKRDNPGARAGGPFASRRGTPAFFGTALSKVLKEDDGYLEKFTSSRQAFGSCRRSIGGNLERSGLSLGRGYQTAGVLGRQDAQTCLRHHRLGVRTQGQRPFQRR</sequence>
<protein>
    <submittedName>
        <fullName evidence="2">Uncharacterized protein</fullName>
    </submittedName>
</protein>